<keyword evidence="3" id="KW-1185">Reference proteome</keyword>
<feature type="transmembrane region" description="Helical" evidence="1">
    <location>
        <begin position="68"/>
        <end position="86"/>
    </location>
</feature>
<protein>
    <submittedName>
        <fullName evidence="2">Uncharacterized protein</fullName>
    </submittedName>
</protein>
<dbReference type="RefSeq" id="WP_168548324.1">
    <property type="nucleotide sequence ID" value="NZ_JAAXPR010000002.1"/>
</dbReference>
<feature type="transmembrane region" description="Helical" evidence="1">
    <location>
        <begin position="34"/>
        <end position="52"/>
    </location>
</feature>
<comment type="caution">
    <text evidence="2">The sequence shown here is derived from an EMBL/GenBank/DDBJ whole genome shotgun (WGS) entry which is preliminary data.</text>
</comment>
<evidence type="ECO:0000313" key="3">
    <source>
        <dbReference type="Proteomes" id="UP000522720"/>
    </source>
</evidence>
<dbReference type="AlphaFoldDB" id="A0A7X6N024"/>
<evidence type="ECO:0000313" key="2">
    <source>
        <dbReference type="EMBL" id="NKZ19569.1"/>
    </source>
</evidence>
<keyword evidence="1" id="KW-0812">Transmembrane</keyword>
<feature type="transmembrane region" description="Helical" evidence="1">
    <location>
        <begin position="98"/>
        <end position="124"/>
    </location>
</feature>
<accession>A0A7X6N024</accession>
<sequence>MAIMAIRPLYLLLGCVVYFLILRAIRRGLLFPKVSFLFFFMIHLSFSAYYYHHIYQNKAFEVIAESPLLLNGTAVLLFLPLASALIRKVTSHKQTLATYLVLAILLALLLYLWLLFFSSLYAGWV</sequence>
<name>A0A7X6N024_9STRE</name>
<evidence type="ECO:0000256" key="1">
    <source>
        <dbReference type="SAM" id="Phobius"/>
    </source>
</evidence>
<reference evidence="2 3" key="1">
    <citation type="submission" date="2020-04" db="EMBL/GenBank/DDBJ databases">
        <title>MicrobeNet Type strains.</title>
        <authorList>
            <person name="Nicholson A.C."/>
        </authorList>
    </citation>
    <scope>NUCLEOTIDE SEQUENCE [LARGE SCALE GENOMIC DNA]</scope>
    <source>
        <strain evidence="2 3">CCUG 69612</strain>
    </source>
</reference>
<organism evidence="2 3">
    <name type="scientific">Streptococcus ovuberis</name>
    <dbReference type="NCBI Taxonomy" id="1936207"/>
    <lineage>
        <taxon>Bacteria</taxon>
        <taxon>Bacillati</taxon>
        <taxon>Bacillota</taxon>
        <taxon>Bacilli</taxon>
        <taxon>Lactobacillales</taxon>
        <taxon>Streptococcaceae</taxon>
        <taxon>Streptococcus</taxon>
    </lineage>
</organism>
<keyword evidence="1" id="KW-0472">Membrane</keyword>
<dbReference type="Proteomes" id="UP000522720">
    <property type="component" value="Unassembled WGS sequence"/>
</dbReference>
<dbReference type="EMBL" id="JAAXPR010000002">
    <property type="protein sequence ID" value="NKZ19569.1"/>
    <property type="molecule type" value="Genomic_DNA"/>
</dbReference>
<gene>
    <name evidence="2" type="ORF">HF992_01655</name>
</gene>
<proteinExistence type="predicted"/>
<feature type="transmembrane region" description="Helical" evidence="1">
    <location>
        <begin position="6"/>
        <end position="22"/>
    </location>
</feature>
<keyword evidence="1" id="KW-1133">Transmembrane helix</keyword>